<sequence>MSSSNRYVSASQKDSTTMSAKPSSSLTSNTSARLSELQQGLGYKQAGGSGPAALISGLKVNVDEVSTFSFIRDVDDVSTVVNTLLGLPVSPPSIYVDLEGVNLSRQGTISILQIYVAPLDQTYLIDVHTMGERAFSMIGSSGVSLKDILELATIPKVFFDVRNDADALFSHFGIRLLGVKDLQLMELATRFGGKTFVRGLAKCIEYDAPMTKQEKRVWKAVKEIGLKLFDPQLGGSYEVFNQRPLPVDIQNYCVQDVRFLPKLWELYNSKLTRDWAARVDKAVINRVREAQSATYQGHGPHKALGPW</sequence>
<dbReference type="InterPro" id="IPR002562">
    <property type="entry name" value="3'-5'_exonuclease_dom"/>
</dbReference>
<name>A0A8A3P7H1_9HELO</name>
<feature type="domain" description="3'-5' exonuclease" evidence="2">
    <location>
        <begin position="71"/>
        <end position="265"/>
    </location>
</feature>
<dbReference type="PANTHER" id="PTHR43040">
    <property type="entry name" value="RIBONUCLEASE D"/>
    <property type="match status" value="1"/>
</dbReference>
<dbReference type="GO" id="GO:0006139">
    <property type="term" value="P:nucleobase-containing compound metabolic process"/>
    <property type="evidence" value="ECO:0007669"/>
    <property type="project" value="InterPro"/>
</dbReference>
<accession>A0A8A3P7H1</accession>
<evidence type="ECO:0000259" key="2">
    <source>
        <dbReference type="Pfam" id="PF01612"/>
    </source>
</evidence>
<dbReference type="Pfam" id="PF01612">
    <property type="entry name" value="DNA_pol_A_exo1"/>
    <property type="match status" value="1"/>
</dbReference>
<evidence type="ECO:0000256" key="1">
    <source>
        <dbReference type="SAM" id="MobiDB-lite"/>
    </source>
</evidence>
<keyword evidence="4" id="KW-1185">Reference proteome</keyword>
<evidence type="ECO:0000313" key="4">
    <source>
        <dbReference type="Proteomes" id="UP000672032"/>
    </source>
</evidence>
<feature type="region of interest" description="Disordered" evidence="1">
    <location>
        <begin position="1"/>
        <end position="31"/>
    </location>
</feature>
<protein>
    <recommendedName>
        <fullName evidence="2">3'-5' exonuclease domain-containing protein</fullName>
    </recommendedName>
</protein>
<dbReference type="AlphaFoldDB" id="A0A8A3P7H1"/>
<dbReference type="PANTHER" id="PTHR43040:SF1">
    <property type="entry name" value="RIBONUCLEASE D"/>
    <property type="match status" value="1"/>
</dbReference>
<dbReference type="SUPFAM" id="SSF53098">
    <property type="entry name" value="Ribonuclease H-like"/>
    <property type="match status" value="1"/>
</dbReference>
<dbReference type="GO" id="GO:0003676">
    <property type="term" value="F:nucleic acid binding"/>
    <property type="evidence" value="ECO:0007669"/>
    <property type="project" value="InterPro"/>
</dbReference>
<organism evidence="3 4">
    <name type="scientific">Monilinia vaccinii-corymbosi</name>
    <dbReference type="NCBI Taxonomy" id="61207"/>
    <lineage>
        <taxon>Eukaryota</taxon>
        <taxon>Fungi</taxon>
        <taxon>Dikarya</taxon>
        <taxon>Ascomycota</taxon>
        <taxon>Pezizomycotina</taxon>
        <taxon>Leotiomycetes</taxon>
        <taxon>Helotiales</taxon>
        <taxon>Sclerotiniaceae</taxon>
        <taxon>Monilinia</taxon>
    </lineage>
</organism>
<dbReference type="Gene3D" id="3.30.420.10">
    <property type="entry name" value="Ribonuclease H-like superfamily/Ribonuclease H"/>
    <property type="match status" value="1"/>
</dbReference>
<dbReference type="EMBL" id="CP063405">
    <property type="protein sequence ID" value="QSZ28579.1"/>
    <property type="molecule type" value="Genomic_DNA"/>
</dbReference>
<dbReference type="Proteomes" id="UP000672032">
    <property type="component" value="Chromosome 1"/>
</dbReference>
<evidence type="ECO:0000313" key="3">
    <source>
        <dbReference type="EMBL" id="QSZ28579.1"/>
    </source>
</evidence>
<proteinExistence type="predicted"/>
<dbReference type="InterPro" id="IPR036397">
    <property type="entry name" value="RNaseH_sf"/>
</dbReference>
<reference evidence="3" key="1">
    <citation type="submission" date="2020-10" db="EMBL/GenBank/DDBJ databases">
        <title>Genome Sequence of Monilinia vaccinii-corymbosi Sheds Light on Mummy Berry Disease Infection of Blueberry and Mating Type.</title>
        <authorList>
            <person name="Yow A.G."/>
            <person name="Zhang Y."/>
            <person name="Bansal K."/>
            <person name="Eacker S.M."/>
            <person name="Sullivan S."/>
            <person name="Liachko I."/>
            <person name="Cubeta M.A."/>
            <person name="Rollins J.A."/>
            <person name="Ashrafi H."/>
        </authorList>
    </citation>
    <scope>NUCLEOTIDE SEQUENCE</scope>
    <source>
        <strain evidence="3">RL-1</strain>
    </source>
</reference>
<dbReference type="InterPro" id="IPR012337">
    <property type="entry name" value="RNaseH-like_sf"/>
</dbReference>
<dbReference type="OrthoDB" id="26838at2759"/>
<dbReference type="GO" id="GO:0008408">
    <property type="term" value="F:3'-5' exonuclease activity"/>
    <property type="evidence" value="ECO:0007669"/>
    <property type="project" value="InterPro"/>
</dbReference>
<gene>
    <name evidence="3" type="ORF">DSL72_003077</name>
</gene>